<reference evidence="2" key="1">
    <citation type="submission" date="2023-10" db="EMBL/GenBank/DDBJ databases">
        <authorList>
            <person name="Hackl T."/>
        </authorList>
    </citation>
    <scope>NUCLEOTIDE SEQUENCE</scope>
</reference>
<evidence type="ECO:0000313" key="3">
    <source>
        <dbReference type="Proteomes" id="UP001295740"/>
    </source>
</evidence>
<sequence length="333" mass="37380">MRVLDTTTFELHSGDQSQFKREKYAILSHRWVGNEITIGQLKDVVSELRSHRTPASTPQIDKIRGACKTARELGYRYLCIDSCCIDKSNAVELDRSLNSMLQWYSGAEVCITYLGDVDTSRSTTSVDGGQGPDIFDSIERKGPSLWFSRGWTLQELLAPRDLRFYDRNWDFIDTKQELADAIAHVTGIEADYLTGRKNFRTACIAAKMSWLAGRTTTETEDIAYSMLGIFGVRMNTRYSEGTEAFMRLQRELLTAPNLPRYETLFAWRMPDANAGLHLLGPVQDMNWQAGEWGLLAASHKWFKDSGGVTLDQAPPIQRPAKGFGMAGQGSVLA</sequence>
<dbReference type="EMBL" id="CAUWAG010000003">
    <property type="protein sequence ID" value="CAJ2499685.1"/>
    <property type="molecule type" value="Genomic_DNA"/>
</dbReference>
<comment type="caution">
    <text evidence="2">The sequence shown here is derived from an EMBL/GenBank/DDBJ whole genome shotgun (WGS) entry which is preliminary data.</text>
</comment>
<dbReference type="Pfam" id="PF06985">
    <property type="entry name" value="HET"/>
    <property type="match status" value="1"/>
</dbReference>
<dbReference type="PANTHER" id="PTHR10622:SF10">
    <property type="entry name" value="HET DOMAIN-CONTAINING PROTEIN"/>
    <property type="match status" value="1"/>
</dbReference>
<dbReference type="Proteomes" id="UP001295740">
    <property type="component" value="Unassembled WGS sequence"/>
</dbReference>
<gene>
    <name evidence="2" type="ORF">KHLLAP_LOCUS153</name>
</gene>
<dbReference type="PANTHER" id="PTHR10622">
    <property type="entry name" value="HET DOMAIN-CONTAINING PROTEIN"/>
    <property type="match status" value="1"/>
</dbReference>
<accession>A0AAI8V7C9</accession>
<proteinExistence type="predicted"/>
<name>A0AAI8V7C9_9PEZI</name>
<keyword evidence="3" id="KW-1185">Reference proteome</keyword>
<dbReference type="AlphaFoldDB" id="A0AAI8V7C9"/>
<dbReference type="InterPro" id="IPR010730">
    <property type="entry name" value="HET"/>
</dbReference>
<feature type="domain" description="Heterokaryon incompatibility" evidence="1">
    <location>
        <begin position="24"/>
        <end position="123"/>
    </location>
</feature>
<evidence type="ECO:0000259" key="1">
    <source>
        <dbReference type="Pfam" id="PF06985"/>
    </source>
</evidence>
<evidence type="ECO:0000313" key="2">
    <source>
        <dbReference type="EMBL" id="CAJ2499685.1"/>
    </source>
</evidence>
<protein>
    <submittedName>
        <fullName evidence="2">Uu.00g025380.m01.CDS01</fullName>
    </submittedName>
</protein>
<organism evidence="2 3">
    <name type="scientific">Anthostomella pinea</name>
    <dbReference type="NCBI Taxonomy" id="933095"/>
    <lineage>
        <taxon>Eukaryota</taxon>
        <taxon>Fungi</taxon>
        <taxon>Dikarya</taxon>
        <taxon>Ascomycota</taxon>
        <taxon>Pezizomycotina</taxon>
        <taxon>Sordariomycetes</taxon>
        <taxon>Xylariomycetidae</taxon>
        <taxon>Xylariales</taxon>
        <taxon>Xylariaceae</taxon>
        <taxon>Anthostomella</taxon>
    </lineage>
</organism>